<organism evidence="1 2">
    <name type="scientific">Albula glossodonta</name>
    <name type="common">roundjaw bonefish</name>
    <dbReference type="NCBI Taxonomy" id="121402"/>
    <lineage>
        <taxon>Eukaryota</taxon>
        <taxon>Metazoa</taxon>
        <taxon>Chordata</taxon>
        <taxon>Craniata</taxon>
        <taxon>Vertebrata</taxon>
        <taxon>Euteleostomi</taxon>
        <taxon>Actinopterygii</taxon>
        <taxon>Neopterygii</taxon>
        <taxon>Teleostei</taxon>
        <taxon>Albuliformes</taxon>
        <taxon>Albulidae</taxon>
        <taxon>Albula</taxon>
    </lineage>
</organism>
<gene>
    <name evidence="1" type="ORF">JZ751_023794</name>
</gene>
<protein>
    <submittedName>
        <fullName evidence="1">Uncharacterized protein</fullName>
    </submittedName>
</protein>
<proteinExistence type="predicted"/>
<keyword evidence="2" id="KW-1185">Reference proteome</keyword>
<evidence type="ECO:0000313" key="2">
    <source>
        <dbReference type="Proteomes" id="UP000824540"/>
    </source>
</evidence>
<comment type="caution">
    <text evidence="1">The sequence shown here is derived from an EMBL/GenBank/DDBJ whole genome shotgun (WGS) entry which is preliminary data.</text>
</comment>
<evidence type="ECO:0000313" key="1">
    <source>
        <dbReference type="EMBL" id="KAG9339400.1"/>
    </source>
</evidence>
<reference evidence="1" key="1">
    <citation type="thesis" date="2021" institute="BYU ScholarsArchive" country="Provo, UT, USA">
        <title>Applications of and Algorithms for Genome Assembly and Genomic Analyses with an Emphasis on Marine Teleosts.</title>
        <authorList>
            <person name="Pickett B.D."/>
        </authorList>
    </citation>
    <scope>NUCLEOTIDE SEQUENCE</scope>
    <source>
        <strain evidence="1">HI-2016</strain>
    </source>
</reference>
<accession>A0A8T2NJF0</accession>
<dbReference type="Proteomes" id="UP000824540">
    <property type="component" value="Unassembled WGS sequence"/>
</dbReference>
<sequence length="146" mass="16182">MFVPGVSCDKWSRGDATPVRLGGCGGWERGLTRMSARLSSSQSVRANSWCGTGTLWDTVWIIMCRPHVTGAKSHRIYETVPTIWMIGAYSIEPEQGGINNHHPPTFTHWLSHRAANPFKSCKQLQWTPAYGLQSYCGQAQDLAAMS</sequence>
<dbReference type="AlphaFoldDB" id="A0A8T2NJF0"/>
<name>A0A8T2NJF0_9TELE</name>
<dbReference type="EMBL" id="JAFBMS010000054">
    <property type="protein sequence ID" value="KAG9339400.1"/>
    <property type="molecule type" value="Genomic_DNA"/>
</dbReference>